<protein>
    <submittedName>
        <fullName evidence="1">Uncharacterized protein</fullName>
    </submittedName>
</protein>
<dbReference type="AlphaFoldDB" id="A0A5D2QM70"/>
<dbReference type="EMBL" id="CM017614">
    <property type="protein sequence ID" value="TYI28440.1"/>
    <property type="molecule type" value="Genomic_DNA"/>
</dbReference>
<evidence type="ECO:0000313" key="1">
    <source>
        <dbReference type="EMBL" id="TYI28440.1"/>
    </source>
</evidence>
<keyword evidence="2" id="KW-1185">Reference proteome</keyword>
<accession>A0A5D2QM70</accession>
<proteinExistence type="predicted"/>
<organism evidence="1 2">
    <name type="scientific">Gossypium tomentosum</name>
    <name type="common">Hawaiian cotton</name>
    <name type="synonym">Gossypium sandvicense</name>
    <dbReference type="NCBI Taxonomy" id="34277"/>
    <lineage>
        <taxon>Eukaryota</taxon>
        <taxon>Viridiplantae</taxon>
        <taxon>Streptophyta</taxon>
        <taxon>Embryophyta</taxon>
        <taxon>Tracheophyta</taxon>
        <taxon>Spermatophyta</taxon>
        <taxon>Magnoliopsida</taxon>
        <taxon>eudicotyledons</taxon>
        <taxon>Gunneridae</taxon>
        <taxon>Pentapetalae</taxon>
        <taxon>rosids</taxon>
        <taxon>malvids</taxon>
        <taxon>Malvales</taxon>
        <taxon>Malvaceae</taxon>
        <taxon>Malvoideae</taxon>
        <taxon>Gossypium</taxon>
    </lineage>
</organism>
<name>A0A5D2QM70_GOSTO</name>
<gene>
    <name evidence="1" type="ORF">ES332_A05G244800v1</name>
</gene>
<dbReference type="Proteomes" id="UP000322667">
    <property type="component" value="Chromosome A05"/>
</dbReference>
<sequence>MARMTARPGTRPRRYRVYLARVRRLCWCTEARAWLLEGTEAEAEATAGWGSAARVSETLTFWAFRVCSCSWTTSFCNWIVNWTIMI</sequence>
<reference evidence="1 2" key="1">
    <citation type="submission" date="2019-07" db="EMBL/GenBank/DDBJ databases">
        <title>WGS assembly of Gossypium tomentosum.</title>
        <authorList>
            <person name="Chen Z.J."/>
            <person name="Sreedasyam A."/>
            <person name="Ando A."/>
            <person name="Song Q."/>
            <person name="De L."/>
            <person name="Hulse-Kemp A."/>
            <person name="Ding M."/>
            <person name="Ye W."/>
            <person name="Kirkbride R."/>
            <person name="Jenkins J."/>
            <person name="Plott C."/>
            <person name="Lovell J."/>
            <person name="Lin Y.-M."/>
            <person name="Vaughn R."/>
            <person name="Liu B."/>
            <person name="Li W."/>
            <person name="Simpson S."/>
            <person name="Scheffler B."/>
            <person name="Saski C."/>
            <person name="Grover C."/>
            <person name="Hu G."/>
            <person name="Conover J."/>
            <person name="Carlson J."/>
            <person name="Shu S."/>
            <person name="Boston L."/>
            <person name="Williams M."/>
            <person name="Peterson D."/>
            <person name="Mcgee K."/>
            <person name="Jones D."/>
            <person name="Wendel J."/>
            <person name="Stelly D."/>
            <person name="Grimwood J."/>
            <person name="Schmutz J."/>
        </authorList>
    </citation>
    <scope>NUCLEOTIDE SEQUENCE [LARGE SCALE GENOMIC DNA]</scope>
    <source>
        <strain evidence="1">7179.01</strain>
    </source>
</reference>
<evidence type="ECO:0000313" key="2">
    <source>
        <dbReference type="Proteomes" id="UP000322667"/>
    </source>
</evidence>